<keyword evidence="11" id="KW-1133">Transmembrane helix</keyword>
<evidence type="ECO:0000256" key="2">
    <source>
        <dbReference type="ARBA" id="ARBA00008064"/>
    </source>
</evidence>
<keyword evidence="7" id="KW-0732">Signal</keyword>
<dbReference type="GO" id="GO:0015473">
    <property type="term" value="F:fimbrial usher porin activity"/>
    <property type="evidence" value="ECO:0007669"/>
    <property type="project" value="InterPro"/>
</dbReference>
<evidence type="ECO:0000256" key="9">
    <source>
        <dbReference type="ARBA" id="ARBA00023237"/>
    </source>
</evidence>
<dbReference type="Pfam" id="PF13954">
    <property type="entry name" value="PapC_N"/>
    <property type="match status" value="1"/>
</dbReference>
<proteinExistence type="inferred from homology"/>
<reference evidence="14" key="1">
    <citation type="submission" date="2023-08" db="EMBL/GenBank/DDBJ databases">
        <title>Complete genome sequence of Shewanella oncorhynchi Z-P2, a siderophore putrebactin-producing bacterium.</title>
        <authorList>
            <person name="Zhang Y."/>
        </authorList>
    </citation>
    <scope>NUCLEOTIDE SEQUENCE</scope>
    <source>
        <strain evidence="14">Z-P2</strain>
    </source>
</reference>
<gene>
    <name evidence="14" type="ORF">RA178_12320</name>
</gene>
<dbReference type="KEGG" id="sog:RA178_12320"/>
<dbReference type="InterPro" id="IPR025885">
    <property type="entry name" value="PapC_N"/>
</dbReference>
<dbReference type="InterPro" id="IPR043142">
    <property type="entry name" value="PapC-like_C_sf"/>
</dbReference>
<keyword evidence="4" id="KW-1134">Transmembrane beta strand</keyword>
<name>A0AA50Q3V9_9GAMM</name>
<evidence type="ECO:0000256" key="3">
    <source>
        <dbReference type="ARBA" id="ARBA00022448"/>
    </source>
</evidence>
<dbReference type="Pfam" id="PF13953">
    <property type="entry name" value="PapC_C"/>
    <property type="match status" value="1"/>
</dbReference>
<dbReference type="Gene3D" id="3.10.20.410">
    <property type="match status" value="1"/>
</dbReference>
<dbReference type="FunFam" id="2.60.40.3110:FF:000001">
    <property type="entry name" value="Putative fimbrial outer membrane usher"/>
    <property type="match status" value="1"/>
</dbReference>
<evidence type="ECO:0000313" key="14">
    <source>
        <dbReference type="EMBL" id="WMB71227.1"/>
    </source>
</evidence>
<keyword evidence="6 10" id="KW-0812">Transmembrane</keyword>
<dbReference type="GO" id="GO:0009279">
    <property type="term" value="C:cell outer membrane"/>
    <property type="evidence" value="ECO:0007669"/>
    <property type="project" value="UniProtKB-SubCell"/>
</dbReference>
<dbReference type="EMBL" id="CP132914">
    <property type="protein sequence ID" value="WMB71227.1"/>
    <property type="molecule type" value="Genomic_DNA"/>
</dbReference>
<sequence>MHCVVQSISNKITFMPILMGTFLLTGSFTVWASDYFDPRLLALGGSQTTSTDLSIFESAGQVAEGVYLVTLWMNQSEKGQYKLVFKRNEQGKVLPQLTPTFLYELGVNTTALPNFNILPLDVPVNDLATLIPDSYVNFNLSQLRVDISVPQIAMQQNATGYVDSALWDDGVPAFFMNYRLNGSQNWQDAQVGMDSSEQTNVFASLQSGFNWEAWRLRSDITFNHNQISGDISSSDQSTNFSNTYLQRDIHTLRAEFLAGENNTGNEVFDSIPFRGVKFNSSEEMLPNSQRGFAPEISGIAQSNARVTVSQNGNVVYQTYVAPGAFRITDLYQTGQGGDLTVTITEADGSVRIQKIAISSLPVMQRPGTLKYELTTGHYNGGITTTSRESSFGMGTFIYGLPYDMTLYGGALIADDYYSLVGGAGLSLGDFGALSLDITTSNTKLYEQDEWQQGSSYRMRYAKSLLSTGTSVDLTAYRYSTRDFYSFSDFNNFGFQLNDDQMPWTLERQRSNFQMRVSQQLGHWGSLYLSASRNDFWNNGQVNNTVSAGYNTSYRGVSYGLAYSIDRIKGDGNWPENHQLSLNVQVPFSLFSSSPRVSRNYANYQMTHDNRGQVHQQAGISGNALEDRLSYSAMQDWSNDSHSNNSTLNAGYQGTKGMANIGYSYSNEFRSLNLSGSGSMVVHPEGVTLGQMLGNSVAIVKAPGAVDAALMNGNMRFDESGYALVPYLSNYQNNSISLNPATLPDDVDITQSTLNVYPTKGAVVMAKFDTRVGYQALVTLYHNDAVLPFGTMVTVEGSTADQSNVSIVGDAGQVYLSGLPEKGQVTAKWGLGADQQCHALFDFTSVTTTSGSGPLRQLTAHCEAG</sequence>
<dbReference type="PANTHER" id="PTHR30451:SF21">
    <property type="entry name" value="FIMBRIAL USHER DOMAIN-CONTAINING PROTEIN YDET-RELATED"/>
    <property type="match status" value="1"/>
</dbReference>
<dbReference type="Gene3D" id="2.60.40.2610">
    <property type="entry name" value="Outer membrane usher protein FimD, plug domain"/>
    <property type="match status" value="1"/>
</dbReference>
<evidence type="ECO:0000256" key="11">
    <source>
        <dbReference type="SAM" id="Phobius"/>
    </source>
</evidence>
<comment type="subcellular location">
    <subcellularLocation>
        <location evidence="1 10">Cell outer membrane</location>
        <topology evidence="1 10">Multi-pass membrane protein</topology>
    </subcellularLocation>
</comment>
<evidence type="ECO:0000256" key="10">
    <source>
        <dbReference type="RuleBase" id="RU003884"/>
    </source>
</evidence>
<protein>
    <submittedName>
        <fullName evidence="14">Fimbria/pilus outer membrane usher protein</fullName>
    </submittedName>
</protein>
<dbReference type="Gene3D" id="2.60.40.2070">
    <property type="match status" value="1"/>
</dbReference>
<dbReference type="PROSITE" id="PS01151">
    <property type="entry name" value="FIMBRIAL_USHER"/>
    <property type="match status" value="1"/>
</dbReference>
<dbReference type="Proteomes" id="UP001236800">
    <property type="component" value="Chromosome"/>
</dbReference>
<dbReference type="AlphaFoldDB" id="A0AA50Q3V9"/>
<evidence type="ECO:0000259" key="13">
    <source>
        <dbReference type="Pfam" id="PF13954"/>
    </source>
</evidence>
<dbReference type="Gene3D" id="2.60.40.3110">
    <property type="match status" value="1"/>
</dbReference>
<feature type="transmembrane region" description="Helical" evidence="11">
    <location>
        <begin position="12"/>
        <end position="32"/>
    </location>
</feature>
<dbReference type="RefSeq" id="WP_306682031.1">
    <property type="nucleotide sequence ID" value="NZ_CP132914.1"/>
</dbReference>
<feature type="domain" description="PapC-like C-terminal" evidence="12">
    <location>
        <begin position="776"/>
        <end position="842"/>
    </location>
</feature>
<evidence type="ECO:0000256" key="7">
    <source>
        <dbReference type="ARBA" id="ARBA00022729"/>
    </source>
</evidence>
<keyword evidence="5 10" id="KW-1029">Fimbrium biogenesis</keyword>
<dbReference type="InterPro" id="IPR018030">
    <property type="entry name" value="Fimbrial_membr_usher_CS"/>
</dbReference>
<dbReference type="GO" id="GO:0009297">
    <property type="term" value="P:pilus assembly"/>
    <property type="evidence" value="ECO:0007669"/>
    <property type="project" value="InterPro"/>
</dbReference>
<keyword evidence="8 10" id="KW-0472">Membrane</keyword>
<evidence type="ECO:0000259" key="12">
    <source>
        <dbReference type="Pfam" id="PF13953"/>
    </source>
</evidence>
<dbReference type="Pfam" id="PF00577">
    <property type="entry name" value="Usher"/>
    <property type="match status" value="1"/>
</dbReference>
<keyword evidence="9 10" id="KW-0998">Cell outer membrane</keyword>
<keyword evidence="3 10" id="KW-0813">Transport</keyword>
<organism evidence="14">
    <name type="scientific">Shewanella oncorhynchi</name>
    <dbReference type="NCBI Taxonomy" id="2726434"/>
    <lineage>
        <taxon>Bacteria</taxon>
        <taxon>Pseudomonadati</taxon>
        <taxon>Pseudomonadota</taxon>
        <taxon>Gammaproteobacteria</taxon>
        <taxon>Alteromonadales</taxon>
        <taxon>Shewanellaceae</taxon>
        <taxon>Shewanella</taxon>
    </lineage>
</organism>
<dbReference type="GeneID" id="301339981"/>
<dbReference type="InterPro" id="IPR000015">
    <property type="entry name" value="Fimb_usher"/>
</dbReference>
<evidence type="ECO:0000256" key="5">
    <source>
        <dbReference type="ARBA" id="ARBA00022558"/>
    </source>
</evidence>
<dbReference type="PANTHER" id="PTHR30451">
    <property type="entry name" value="OUTER MEMBRANE USHER PROTEIN"/>
    <property type="match status" value="1"/>
</dbReference>
<dbReference type="SUPFAM" id="SSF141729">
    <property type="entry name" value="FimD N-terminal domain-like"/>
    <property type="match status" value="1"/>
</dbReference>
<evidence type="ECO:0000256" key="4">
    <source>
        <dbReference type="ARBA" id="ARBA00022452"/>
    </source>
</evidence>
<dbReference type="InterPro" id="IPR042186">
    <property type="entry name" value="FimD_plug_dom"/>
</dbReference>
<comment type="similarity">
    <text evidence="2 10">Belongs to the fimbrial export usher family.</text>
</comment>
<dbReference type="InterPro" id="IPR037224">
    <property type="entry name" value="PapC_N_sf"/>
</dbReference>
<evidence type="ECO:0000256" key="1">
    <source>
        <dbReference type="ARBA" id="ARBA00004571"/>
    </source>
</evidence>
<feature type="domain" description="PapC N-terminal" evidence="13">
    <location>
        <begin position="35"/>
        <end position="182"/>
    </location>
</feature>
<dbReference type="InterPro" id="IPR025949">
    <property type="entry name" value="PapC-like_C"/>
</dbReference>
<accession>A0AA50Q3V9</accession>
<evidence type="ECO:0000256" key="8">
    <source>
        <dbReference type="ARBA" id="ARBA00023136"/>
    </source>
</evidence>
<evidence type="ECO:0000256" key="6">
    <source>
        <dbReference type="ARBA" id="ARBA00022692"/>
    </source>
</evidence>